<dbReference type="SMART" id="SM00179">
    <property type="entry name" value="EGF_CA"/>
    <property type="match status" value="2"/>
</dbReference>
<protein>
    <recommendedName>
        <fullName evidence="8">EGF-like domain-containing protein</fullName>
    </recommendedName>
</protein>
<sequence length="401" mass="45390">MFPQHFTILILIVILSSRMKEVEPEAVQSFPGCTNKCGNITIPYPFGIEENCYMATQYMVNCTTLTMFSNETFKLLDISLDGYMRGFFPMAYACYNSTHMLSGLDSFVWMGRFSLSSTKNILTSVGCDSRADIMTMDGEDSIVVGIARSECDFLQDGDCSGYGCRQVPIPPMVTRFRIRSQRNTGEIGNWSFNNCSYAFLVERDQYTFYKTDIDNMLNRSLPVVLEWTVGHNDCEHSQKNKTTYVCTENSVCIDSINYGYNCRCVLGYEGNPYLPNGCQDINECVGDLNDCIYDCINTNGSYHCSCPFGMTGDGSKHGTGCTYNLKATKSLGKSLYTERDYLIQILDDQLKKDGINEYIKYVAKIAKDCIELEGKKRPNMNTVKEELNQMRQLFVKISLCE</sequence>
<dbReference type="InterPro" id="IPR018097">
    <property type="entry name" value="EGF_Ca-bd_CS"/>
</dbReference>
<evidence type="ECO:0000256" key="7">
    <source>
        <dbReference type="SAM" id="SignalP"/>
    </source>
</evidence>
<dbReference type="PANTHER" id="PTHR33491">
    <property type="entry name" value="OSJNBA0016N04.9 PROTEIN"/>
    <property type="match status" value="1"/>
</dbReference>
<dbReference type="Pfam" id="PF13947">
    <property type="entry name" value="GUB_WAK_bind"/>
    <property type="match status" value="1"/>
</dbReference>
<name>A0AAD8JNA4_TARER</name>
<keyword evidence="5" id="KW-1015">Disulfide bond</keyword>
<dbReference type="PROSITE" id="PS01187">
    <property type="entry name" value="EGF_CA"/>
    <property type="match status" value="1"/>
</dbReference>
<dbReference type="Gene3D" id="2.10.25.10">
    <property type="entry name" value="Laminin"/>
    <property type="match status" value="2"/>
</dbReference>
<dbReference type="GO" id="GO:0016020">
    <property type="term" value="C:membrane"/>
    <property type="evidence" value="ECO:0007669"/>
    <property type="project" value="UniProtKB-SubCell"/>
</dbReference>
<evidence type="ECO:0000256" key="1">
    <source>
        <dbReference type="ARBA" id="ARBA00004167"/>
    </source>
</evidence>
<dbReference type="SMART" id="SM00181">
    <property type="entry name" value="EGF"/>
    <property type="match status" value="2"/>
</dbReference>
<reference evidence="9" key="1">
    <citation type="journal article" date="2023" name="bioRxiv">
        <title>Improved chromosome-level genome assembly for marigold (Tagetes erecta).</title>
        <authorList>
            <person name="Jiang F."/>
            <person name="Yuan L."/>
            <person name="Wang S."/>
            <person name="Wang H."/>
            <person name="Xu D."/>
            <person name="Wang A."/>
            <person name="Fan W."/>
        </authorList>
    </citation>
    <scope>NUCLEOTIDE SEQUENCE</scope>
    <source>
        <strain evidence="9">WSJ</strain>
        <tissue evidence="9">Leaf</tissue>
    </source>
</reference>
<dbReference type="AlphaFoldDB" id="A0AAD8JNA4"/>
<dbReference type="FunFam" id="2.10.25.10:FF:000038">
    <property type="entry name" value="Fibrillin 2"/>
    <property type="match status" value="1"/>
</dbReference>
<dbReference type="EMBL" id="JAUHHV010000011">
    <property type="protein sequence ID" value="KAK1406746.1"/>
    <property type="molecule type" value="Genomic_DNA"/>
</dbReference>
<evidence type="ECO:0000256" key="6">
    <source>
        <dbReference type="PROSITE-ProRule" id="PRU00076"/>
    </source>
</evidence>
<evidence type="ECO:0000256" key="2">
    <source>
        <dbReference type="ARBA" id="ARBA00022536"/>
    </source>
</evidence>
<keyword evidence="2 6" id="KW-0245">EGF-like domain</keyword>
<dbReference type="GO" id="GO:0030247">
    <property type="term" value="F:polysaccharide binding"/>
    <property type="evidence" value="ECO:0007669"/>
    <property type="project" value="InterPro"/>
</dbReference>
<evidence type="ECO:0000256" key="3">
    <source>
        <dbReference type="ARBA" id="ARBA00022729"/>
    </source>
</evidence>
<feature type="chain" id="PRO_5042018520" description="EGF-like domain-containing protein" evidence="7">
    <location>
        <begin position="25"/>
        <end position="401"/>
    </location>
</feature>
<organism evidence="9 10">
    <name type="scientific">Tagetes erecta</name>
    <name type="common">African marigold</name>
    <dbReference type="NCBI Taxonomy" id="13708"/>
    <lineage>
        <taxon>Eukaryota</taxon>
        <taxon>Viridiplantae</taxon>
        <taxon>Streptophyta</taxon>
        <taxon>Embryophyta</taxon>
        <taxon>Tracheophyta</taxon>
        <taxon>Spermatophyta</taxon>
        <taxon>Magnoliopsida</taxon>
        <taxon>eudicotyledons</taxon>
        <taxon>Gunneridae</taxon>
        <taxon>Pentapetalae</taxon>
        <taxon>asterids</taxon>
        <taxon>campanulids</taxon>
        <taxon>Asterales</taxon>
        <taxon>Asteraceae</taxon>
        <taxon>Asteroideae</taxon>
        <taxon>Heliantheae alliance</taxon>
        <taxon>Tageteae</taxon>
        <taxon>Tagetes</taxon>
    </lineage>
</organism>
<evidence type="ECO:0000313" key="10">
    <source>
        <dbReference type="Proteomes" id="UP001229421"/>
    </source>
</evidence>
<dbReference type="SUPFAM" id="SSF57196">
    <property type="entry name" value="EGF/Laminin"/>
    <property type="match status" value="1"/>
</dbReference>
<dbReference type="InterPro" id="IPR001881">
    <property type="entry name" value="EGF-like_Ca-bd_dom"/>
</dbReference>
<dbReference type="InterPro" id="IPR000152">
    <property type="entry name" value="EGF-type_Asp/Asn_hydroxyl_site"/>
</dbReference>
<dbReference type="PROSITE" id="PS50026">
    <property type="entry name" value="EGF_3"/>
    <property type="match status" value="1"/>
</dbReference>
<dbReference type="InterPro" id="IPR025287">
    <property type="entry name" value="WAK_GUB"/>
</dbReference>
<gene>
    <name evidence="9" type="ORF">QVD17_38354</name>
</gene>
<comment type="caution">
    <text evidence="9">The sequence shown here is derived from an EMBL/GenBank/DDBJ whole genome shotgun (WGS) entry which is preliminary data.</text>
</comment>
<evidence type="ECO:0000256" key="4">
    <source>
        <dbReference type="ARBA" id="ARBA00022737"/>
    </source>
</evidence>
<dbReference type="Proteomes" id="UP001229421">
    <property type="component" value="Unassembled WGS sequence"/>
</dbReference>
<evidence type="ECO:0000256" key="5">
    <source>
        <dbReference type="ARBA" id="ARBA00023157"/>
    </source>
</evidence>
<keyword evidence="10" id="KW-1185">Reference proteome</keyword>
<dbReference type="CDD" id="cd00054">
    <property type="entry name" value="EGF_CA"/>
    <property type="match status" value="1"/>
</dbReference>
<feature type="domain" description="EGF-like" evidence="8">
    <location>
        <begin position="280"/>
        <end position="316"/>
    </location>
</feature>
<evidence type="ECO:0000313" key="9">
    <source>
        <dbReference type="EMBL" id="KAK1406746.1"/>
    </source>
</evidence>
<dbReference type="GO" id="GO:0005509">
    <property type="term" value="F:calcium ion binding"/>
    <property type="evidence" value="ECO:0007669"/>
    <property type="project" value="InterPro"/>
</dbReference>
<keyword evidence="3 7" id="KW-0732">Signal</keyword>
<proteinExistence type="predicted"/>
<evidence type="ECO:0000259" key="8">
    <source>
        <dbReference type="PROSITE" id="PS50026"/>
    </source>
</evidence>
<accession>A0AAD8JNA4</accession>
<feature type="signal peptide" evidence="7">
    <location>
        <begin position="1"/>
        <end position="24"/>
    </location>
</feature>
<comment type="caution">
    <text evidence="6">Lacks conserved residue(s) required for the propagation of feature annotation.</text>
</comment>
<comment type="subcellular location">
    <subcellularLocation>
        <location evidence="1">Membrane</location>
        <topology evidence="1">Single-pass membrane protein</topology>
    </subcellularLocation>
</comment>
<dbReference type="PROSITE" id="PS00010">
    <property type="entry name" value="ASX_HYDROXYL"/>
    <property type="match status" value="1"/>
</dbReference>
<keyword evidence="4" id="KW-0677">Repeat</keyword>
<dbReference type="InterPro" id="IPR000742">
    <property type="entry name" value="EGF"/>
</dbReference>